<dbReference type="EMBL" id="QJKJ01007361">
    <property type="protein sequence ID" value="RDX83444.1"/>
    <property type="molecule type" value="Genomic_DNA"/>
</dbReference>
<dbReference type="OrthoDB" id="604034at2759"/>
<protein>
    <submittedName>
        <fullName evidence="2">ATG8-interacting protein 1</fullName>
    </submittedName>
</protein>
<keyword evidence="3" id="KW-1185">Reference proteome</keyword>
<proteinExistence type="predicted"/>
<feature type="non-terminal residue" evidence="2">
    <location>
        <position position="1"/>
    </location>
</feature>
<sequence>MGKKSLVVMLQYLVRKRRARQLDRSHVSDTTQRAITEVDGIFCKKFERPKMADNEDGGEKSSRGNEWEVVSLTASTYAAAPGPDEVEMKDDGQDDVYAQDEAETSRALFMSRHFVFPPSQHENLPVEPDCGEIHDDSGVKDVSSEEVTRPSGKDEENLTLPGLEVSEGFEGMQYFDEKINRLSVRGKQFDEGTTLPAFGLTEKGESMYDPVKYTTFHGETAIGGVAAYGESIVEPETTESTEQGLNVSPDLSLSENSSKDTEYNASDLPCGAWWKRRAASLYAHAKEANTFWSVFIAATVMGLVMLGQRWQHERALQLKWQISINDEARSRMLAPIFRLKDVIVGGHRRGSLIRGSSSGES</sequence>
<dbReference type="AlphaFoldDB" id="A0A371FYP1"/>
<dbReference type="STRING" id="157652.A0A371FYP1"/>
<name>A0A371FYP1_MUCPR</name>
<feature type="region of interest" description="Disordered" evidence="1">
    <location>
        <begin position="134"/>
        <end position="158"/>
    </location>
</feature>
<evidence type="ECO:0000256" key="1">
    <source>
        <dbReference type="SAM" id="MobiDB-lite"/>
    </source>
</evidence>
<dbReference type="PANTHER" id="PTHR34797">
    <property type="entry name" value="ATG8-INTERACTING PROTEIN 2"/>
    <property type="match status" value="1"/>
</dbReference>
<dbReference type="InterPro" id="IPR040304">
    <property type="entry name" value="ATG8-IP-1/2"/>
</dbReference>
<reference evidence="2" key="1">
    <citation type="submission" date="2018-05" db="EMBL/GenBank/DDBJ databases">
        <title>Draft genome of Mucuna pruriens seed.</title>
        <authorList>
            <person name="Nnadi N.E."/>
            <person name="Vos R."/>
            <person name="Hasami M.H."/>
            <person name="Devisetty U.K."/>
            <person name="Aguiy J.C."/>
        </authorList>
    </citation>
    <scope>NUCLEOTIDE SEQUENCE [LARGE SCALE GENOMIC DNA]</scope>
    <source>
        <strain evidence="2">JCA_2017</strain>
    </source>
</reference>
<organism evidence="2 3">
    <name type="scientific">Mucuna pruriens</name>
    <name type="common">Velvet bean</name>
    <name type="synonym">Dolichos pruriens</name>
    <dbReference type="NCBI Taxonomy" id="157652"/>
    <lineage>
        <taxon>Eukaryota</taxon>
        <taxon>Viridiplantae</taxon>
        <taxon>Streptophyta</taxon>
        <taxon>Embryophyta</taxon>
        <taxon>Tracheophyta</taxon>
        <taxon>Spermatophyta</taxon>
        <taxon>Magnoliopsida</taxon>
        <taxon>eudicotyledons</taxon>
        <taxon>Gunneridae</taxon>
        <taxon>Pentapetalae</taxon>
        <taxon>rosids</taxon>
        <taxon>fabids</taxon>
        <taxon>Fabales</taxon>
        <taxon>Fabaceae</taxon>
        <taxon>Papilionoideae</taxon>
        <taxon>50 kb inversion clade</taxon>
        <taxon>NPAAA clade</taxon>
        <taxon>indigoferoid/millettioid clade</taxon>
        <taxon>Phaseoleae</taxon>
        <taxon>Mucuna</taxon>
    </lineage>
</organism>
<dbReference type="Proteomes" id="UP000257109">
    <property type="component" value="Unassembled WGS sequence"/>
</dbReference>
<evidence type="ECO:0000313" key="2">
    <source>
        <dbReference type="EMBL" id="RDX83444.1"/>
    </source>
</evidence>
<dbReference type="PANTHER" id="PTHR34797:SF1">
    <property type="entry name" value="ATG8-INTERACTING PROTEIN 2"/>
    <property type="match status" value="1"/>
</dbReference>
<feature type="compositionally biased region" description="Polar residues" evidence="1">
    <location>
        <begin position="238"/>
        <end position="256"/>
    </location>
</feature>
<feature type="compositionally biased region" description="Basic and acidic residues" evidence="1">
    <location>
        <begin position="134"/>
        <end position="156"/>
    </location>
</feature>
<feature type="region of interest" description="Disordered" evidence="1">
    <location>
        <begin position="236"/>
        <end position="258"/>
    </location>
</feature>
<comment type="caution">
    <text evidence="2">The sequence shown here is derived from an EMBL/GenBank/DDBJ whole genome shotgun (WGS) entry which is preliminary data.</text>
</comment>
<gene>
    <name evidence="2" type="primary">ATI1</name>
    <name evidence="2" type="ORF">CR513_35630</name>
</gene>
<accession>A0A371FYP1</accession>
<evidence type="ECO:0000313" key="3">
    <source>
        <dbReference type="Proteomes" id="UP000257109"/>
    </source>
</evidence>